<evidence type="ECO:0000256" key="4">
    <source>
        <dbReference type="ARBA" id="ARBA00022840"/>
    </source>
</evidence>
<dbReference type="PROSITE" id="PS51195">
    <property type="entry name" value="Q_MOTIF"/>
    <property type="match status" value="1"/>
</dbReference>
<evidence type="ECO:0000313" key="11">
    <source>
        <dbReference type="EMBL" id="EKE27880.1"/>
    </source>
</evidence>
<feature type="region of interest" description="Disordered" evidence="7">
    <location>
        <begin position="429"/>
        <end position="521"/>
    </location>
</feature>
<dbReference type="PROSITE" id="PS51194">
    <property type="entry name" value="HELICASE_CTER"/>
    <property type="match status" value="1"/>
</dbReference>
<feature type="short sequence motif" description="Q motif" evidence="6">
    <location>
        <begin position="1"/>
        <end position="29"/>
    </location>
</feature>
<dbReference type="InterPro" id="IPR011545">
    <property type="entry name" value="DEAD/DEAH_box_helicase_dom"/>
</dbReference>
<reference evidence="11" key="1">
    <citation type="journal article" date="2012" name="Science">
        <title>Fermentation, hydrogen, and sulfur metabolism in multiple uncultivated bacterial phyla.</title>
        <authorList>
            <person name="Wrighton K.C."/>
            <person name="Thomas B.C."/>
            <person name="Sharon I."/>
            <person name="Miller C.S."/>
            <person name="Castelle C.J."/>
            <person name="VerBerkmoes N.C."/>
            <person name="Wilkins M.J."/>
            <person name="Hettich R.L."/>
            <person name="Lipton M.S."/>
            <person name="Williams K.H."/>
            <person name="Long P.E."/>
            <person name="Banfield J.F."/>
        </authorList>
    </citation>
    <scope>NUCLEOTIDE SEQUENCE [LARGE SCALE GENOMIC DNA]</scope>
</reference>
<keyword evidence="2" id="KW-0378">Hydrolase</keyword>
<dbReference type="AlphaFoldDB" id="K2GWY0"/>
<feature type="compositionally biased region" description="Basic and acidic residues" evidence="7">
    <location>
        <begin position="436"/>
        <end position="477"/>
    </location>
</feature>
<feature type="compositionally biased region" description="Gly residues" evidence="7">
    <location>
        <begin position="384"/>
        <end position="408"/>
    </location>
</feature>
<dbReference type="Pfam" id="PF00271">
    <property type="entry name" value="Helicase_C"/>
    <property type="match status" value="1"/>
</dbReference>
<proteinExistence type="inferred from homology"/>
<dbReference type="GO" id="GO:0003676">
    <property type="term" value="F:nucleic acid binding"/>
    <property type="evidence" value="ECO:0007669"/>
    <property type="project" value="InterPro"/>
</dbReference>
<feature type="compositionally biased region" description="Basic and acidic residues" evidence="7">
    <location>
        <begin position="597"/>
        <end position="624"/>
    </location>
</feature>
<evidence type="ECO:0000256" key="1">
    <source>
        <dbReference type="ARBA" id="ARBA00022741"/>
    </source>
</evidence>
<keyword evidence="3" id="KW-0347">Helicase</keyword>
<dbReference type="Gene3D" id="3.40.50.300">
    <property type="entry name" value="P-loop containing nucleotide triphosphate hydrolases"/>
    <property type="match status" value="2"/>
</dbReference>
<dbReference type="PANTHER" id="PTHR47959:SF1">
    <property type="entry name" value="ATP-DEPENDENT RNA HELICASE DBPA"/>
    <property type="match status" value="1"/>
</dbReference>
<organism evidence="11">
    <name type="scientific">uncultured bacterium</name>
    <name type="common">gcode 4</name>
    <dbReference type="NCBI Taxonomy" id="1234023"/>
    <lineage>
        <taxon>Bacteria</taxon>
        <taxon>environmental samples</taxon>
    </lineage>
</organism>
<dbReference type="GO" id="GO:0003724">
    <property type="term" value="F:RNA helicase activity"/>
    <property type="evidence" value="ECO:0007669"/>
    <property type="project" value="InterPro"/>
</dbReference>
<dbReference type="SMART" id="SM00490">
    <property type="entry name" value="HELICc"/>
    <property type="match status" value="1"/>
</dbReference>
<sequence length="624" mass="72310">MNFTEMNLKNEVLEGIKKLGYETPTKIQEEVIRESVNGKNIIGQSQTWTGKTAAFVISLLERIDLTKPDIQALILAPTRELVTQIRDEILGLSTWMYIKSLPVYGGSPIGKQIEMLRKGQTIIVWTPGRVIDLIERGALKIKEVDTFILDEVDRMLDMGFVDDIDFIWGNFTEIKQTMAFSATITPELKWMVEKYLWVDYTFIKATNELTVDKIDHSFVEIPHIEKYDALKKFIITHKSKRTIVFVQTKRDTELLAKKLYKDWFSADCLNGDMRQRERFKALKDFQEGFTDIFVVTDVAARWLNVKNIELVVNYDVPSDPESYIHRIGRTGRAGAEGKAIMFVANDEKFAFKNIERRNKITIKQVDEEGIAMERKKEEPRGRFWEGGGRSGGGRFWGRSSGGRSGGGRSYGWDRDWWSRWGSRDWGFGGRSSSPRFSEDARPSRSREDRGERKEFASPRSNDDKRASFDRADGEFSRPRTGYFANKPDTRAPREGGFDSRWDRDSRGGRDGGFGGERKPYAPREWWDRFPKREWSFGWERKPYAPREGGFGGEKKPYTPRGEDFGWRWGEKKSFEKREGGFNWDKKPYAPREWGFGSRDDSFGSEKKSSFRKKPTDAPKRSFKK</sequence>
<dbReference type="CDD" id="cd00268">
    <property type="entry name" value="DEADc"/>
    <property type="match status" value="1"/>
</dbReference>
<evidence type="ECO:0000259" key="10">
    <source>
        <dbReference type="PROSITE" id="PS51195"/>
    </source>
</evidence>
<protein>
    <recommendedName>
        <fullName evidence="12">ATP-dependent RNA helicase</fullName>
    </recommendedName>
</protein>
<comment type="similarity">
    <text evidence="5">Belongs to the DEAD box helicase family.</text>
</comment>
<evidence type="ECO:0000256" key="2">
    <source>
        <dbReference type="ARBA" id="ARBA00022801"/>
    </source>
</evidence>
<evidence type="ECO:0000259" key="9">
    <source>
        <dbReference type="PROSITE" id="PS51194"/>
    </source>
</evidence>
<feature type="compositionally biased region" description="Basic and acidic residues" evidence="7">
    <location>
        <begin position="487"/>
        <end position="521"/>
    </location>
</feature>
<dbReference type="GO" id="GO:0005829">
    <property type="term" value="C:cytosol"/>
    <property type="evidence" value="ECO:0007669"/>
    <property type="project" value="TreeGrafter"/>
</dbReference>
<dbReference type="Pfam" id="PF00270">
    <property type="entry name" value="DEAD"/>
    <property type="match status" value="1"/>
</dbReference>
<dbReference type="PANTHER" id="PTHR47959">
    <property type="entry name" value="ATP-DEPENDENT RNA HELICASE RHLE-RELATED"/>
    <property type="match status" value="1"/>
</dbReference>
<feature type="domain" description="Helicase C-terminal" evidence="9">
    <location>
        <begin position="229"/>
        <end position="378"/>
    </location>
</feature>
<keyword evidence="4" id="KW-0067">ATP-binding</keyword>
<comment type="caution">
    <text evidence="11">The sequence shown here is derived from an EMBL/GenBank/DDBJ whole genome shotgun (WGS) entry which is preliminary data.</text>
</comment>
<feature type="domain" description="Helicase ATP-binding" evidence="8">
    <location>
        <begin position="32"/>
        <end position="202"/>
    </location>
</feature>
<dbReference type="InterPro" id="IPR014001">
    <property type="entry name" value="Helicase_ATP-bd"/>
</dbReference>
<evidence type="ECO:0000259" key="8">
    <source>
        <dbReference type="PROSITE" id="PS51192"/>
    </source>
</evidence>
<dbReference type="EMBL" id="AMFJ01000414">
    <property type="protein sequence ID" value="EKE27880.1"/>
    <property type="molecule type" value="Genomic_DNA"/>
</dbReference>
<feature type="region of interest" description="Disordered" evidence="7">
    <location>
        <begin position="578"/>
        <end position="624"/>
    </location>
</feature>
<evidence type="ECO:0000256" key="6">
    <source>
        <dbReference type="PROSITE-ProRule" id="PRU00552"/>
    </source>
</evidence>
<dbReference type="InterPro" id="IPR014014">
    <property type="entry name" value="RNA_helicase_DEAD_Q_motif"/>
</dbReference>
<evidence type="ECO:0000256" key="7">
    <source>
        <dbReference type="SAM" id="MobiDB-lite"/>
    </source>
</evidence>
<dbReference type="InterPro" id="IPR044742">
    <property type="entry name" value="DEAD/DEAH_RhlB"/>
</dbReference>
<feature type="domain" description="DEAD-box RNA helicase Q" evidence="10">
    <location>
        <begin position="1"/>
        <end position="29"/>
    </location>
</feature>
<evidence type="ECO:0000256" key="5">
    <source>
        <dbReference type="ARBA" id="ARBA00038437"/>
    </source>
</evidence>
<evidence type="ECO:0008006" key="12">
    <source>
        <dbReference type="Google" id="ProtNLM"/>
    </source>
</evidence>
<dbReference type="SMART" id="SM00487">
    <property type="entry name" value="DEXDc"/>
    <property type="match status" value="1"/>
</dbReference>
<accession>K2GWY0</accession>
<evidence type="ECO:0000256" key="3">
    <source>
        <dbReference type="ARBA" id="ARBA00022806"/>
    </source>
</evidence>
<feature type="compositionally biased region" description="Basic and acidic residues" evidence="7">
    <location>
        <begin position="578"/>
        <end position="589"/>
    </location>
</feature>
<keyword evidence="1" id="KW-0547">Nucleotide-binding</keyword>
<feature type="region of interest" description="Disordered" evidence="7">
    <location>
        <begin position="373"/>
        <end position="408"/>
    </location>
</feature>
<dbReference type="SUPFAM" id="SSF52540">
    <property type="entry name" value="P-loop containing nucleoside triphosphate hydrolases"/>
    <property type="match status" value="1"/>
</dbReference>
<dbReference type="GO" id="GO:0016787">
    <property type="term" value="F:hydrolase activity"/>
    <property type="evidence" value="ECO:0007669"/>
    <property type="project" value="UniProtKB-KW"/>
</dbReference>
<dbReference type="CDD" id="cd18787">
    <property type="entry name" value="SF2_C_DEAD"/>
    <property type="match status" value="1"/>
</dbReference>
<gene>
    <name evidence="11" type="ORF">ACD_3C00140G0002</name>
</gene>
<dbReference type="InterPro" id="IPR001650">
    <property type="entry name" value="Helicase_C-like"/>
</dbReference>
<dbReference type="PROSITE" id="PS51192">
    <property type="entry name" value="HELICASE_ATP_BIND_1"/>
    <property type="match status" value="1"/>
</dbReference>
<dbReference type="InterPro" id="IPR027417">
    <property type="entry name" value="P-loop_NTPase"/>
</dbReference>
<feature type="compositionally biased region" description="Basic and acidic residues" evidence="7">
    <location>
        <begin position="373"/>
        <end position="383"/>
    </location>
</feature>
<dbReference type="GO" id="GO:0005524">
    <property type="term" value="F:ATP binding"/>
    <property type="evidence" value="ECO:0007669"/>
    <property type="project" value="UniProtKB-KW"/>
</dbReference>
<name>K2GWY0_9BACT</name>
<dbReference type="InterPro" id="IPR050079">
    <property type="entry name" value="DEAD_box_RNA_helicase"/>
</dbReference>